<feature type="coiled-coil region" evidence="1">
    <location>
        <begin position="129"/>
        <end position="156"/>
    </location>
</feature>
<name>A0A1Y0CBA2_9MYCO</name>
<feature type="compositionally biased region" description="Polar residues" evidence="2">
    <location>
        <begin position="1"/>
        <end position="13"/>
    </location>
</feature>
<accession>A0A1Y0CBA2</accession>
<protein>
    <submittedName>
        <fullName evidence="3">Uncharacterized protein</fullName>
    </submittedName>
</protein>
<gene>
    <name evidence="3" type="ORF">BTO20_30655</name>
</gene>
<dbReference type="SUPFAM" id="SSF140453">
    <property type="entry name" value="EsxAB dimer-like"/>
    <property type="match status" value="1"/>
</dbReference>
<dbReference type="KEGG" id="mdx:BTO20_30655"/>
<evidence type="ECO:0000313" key="3">
    <source>
        <dbReference type="EMBL" id="ART72337.1"/>
    </source>
</evidence>
<evidence type="ECO:0000256" key="1">
    <source>
        <dbReference type="SAM" id="Coils"/>
    </source>
</evidence>
<evidence type="ECO:0000313" key="4">
    <source>
        <dbReference type="Proteomes" id="UP000195331"/>
    </source>
</evidence>
<keyword evidence="4" id="KW-1185">Reference proteome</keyword>
<dbReference type="Proteomes" id="UP000195331">
    <property type="component" value="Chromosome"/>
</dbReference>
<evidence type="ECO:0000256" key="2">
    <source>
        <dbReference type="SAM" id="MobiDB-lite"/>
    </source>
</evidence>
<reference evidence="3 4" key="1">
    <citation type="submission" date="2017-04" db="EMBL/GenBank/DDBJ databases">
        <title>Whole Genome Sequence of 1,4-Dioxane Degrading Bacterium Mycobacterium dioxanotrophicus PH-06.</title>
        <authorList>
            <person name="He Y."/>
        </authorList>
    </citation>
    <scope>NUCLEOTIDE SEQUENCE [LARGE SCALE GENOMIC DNA]</scope>
    <source>
        <strain evidence="3 4">PH-06</strain>
    </source>
</reference>
<feature type="region of interest" description="Disordered" evidence="2">
    <location>
        <begin position="1"/>
        <end position="23"/>
    </location>
</feature>
<feature type="compositionally biased region" description="Pro residues" evidence="2">
    <location>
        <begin position="177"/>
        <end position="189"/>
    </location>
</feature>
<proteinExistence type="predicted"/>
<dbReference type="EMBL" id="CP020809">
    <property type="protein sequence ID" value="ART72337.1"/>
    <property type="molecule type" value="Genomic_DNA"/>
</dbReference>
<organism evidence="3 4">
    <name type="scientific">Mycobacterium dioxanotrophicus</name>
    <dbReference type="NCBI Taxonomy" id="482462"/>
    <lineage>
        <taxon>Bacteria</taxon>
        <taxon>Bacillati</taxon>
        <taxon>Actinomycetota</taxon>
        <taxon>Actinomycetes</taxon>
        <taxon>Mycobacteriales</taxon>
        <taxon>Mycobacteriaceae</taxon>
        <taxon>Mycobacterium</taxon>
    </lineage>
</organism>
<feature type="region of interest" description="Disordered" evidence="2">
    <location>
        <begin position="172"/>
        <end position="198"/>
    </location>
</feature>
<keyword evidence="1" id="KW-0175">Coiled coil</keyword>
<dbReference type="AlphaFoldDB" id="A0A1Y0CBA2"/>
<sequence length="446" mass="46273">MLPSRSRLQSWNPESLEPAGTSVKNSGISIHTVVRNLDDRIDAMPEARGWAGQAHTAAAGMFERATNKASAFKDYAEAFAGALHSGSTWISAARRDLLAKADAIDATELNVTDQWVVLIDPAGMSAEKAAQLQKQAEAAQGEINRLLAAVDDADSAARGRLLAVLASDGAVLGDPGQAPPRLPAPPPVDDVPDPKTDEGKQFQEVARAQDMATTVREVTHTTDPRGNEVTTYTMLDGSQQIATEYVEDLPSQMIYPTGTVRVLHLDKNGNWISDTTTTPREDGGKRTDVAWADGTHMTISQNPDGTQSGSCIAANGNEKKLPDSFFQDPIPTLTGGALSGLEVKAGKGIQGVSPHVLDGLKAGAKWGGPAMGIAQMALGIYTGDTAYEKCVAAWSGGIGLAGGFATSIAVGAIPGVGPLAAMGGNVAGGFVFGYVGKLVGNVMCGP</sequence>
<dbReference type="InterPro" id="IPR036689">
    <property type="entry name" value="ESAT-6-like_sf"/>
</dbReference>